<evidence type="ECO:0000313" key="2">
    <source>
        <dbReference type="Proteomes" id="UP000327157"/>
    </source>
</evidence>
<reference evidence="2" key="2">
    <citation type="submission" date="2019-10" db="EMBL/GenBank/DDBJ databases">
        <title>A de novo genome assembly of a pear dwarfing rootstock.</title>
        <authorList>
            <person name="Wang F."/>
            <person name="Wang J."/>
            <person name="Li S."/>
            <person name="Zhang Y."/>
            <person name="Fang M."/>
            <person name="Ma L."/>
            <person name="Zhao Y."/>
            <person name="Jiang S."/>
        </authorList>
    </citation>
    <scope>NUCLEOTIDE SEQUENCE [LARGE SCALE GENOMIC DNA]</scope>
</reference>
<keyword evidence="2" id="KW-1185">Reference proteome</keyword>
<evidence type="ECO:0000313" key="1">
    <source>
        <dbReference type="EMBL" id="KAB2614797.1"/>
    </source>
</evidence>
<organism evidence="1 2">
    <name type="scientific">Pyrus ussuriensis x Pyrus communis</name>
    <dbReference type="NCBI Taxonomy" id="2448454"/>
    <lineage>
        <taxon>Eukaryota</taxon>
        <taxon>Viridiplantae</taxon>
        <taxon>Streptophyta</taxon>
        <taxon>Embryophyta</taxon>
        <taxon>Tracheophyta</taxon>
        <taxon>Spermatophyta</taxon>
        <taxon>Magnoliopsida</taxon>
        <taxon>eudicotyledons</taxon>
        <taxon>Gunneridae</taxon>
        <taxon>Pentapetalae</taxon>
        <taxon>rosids</taxon>
        <taxon>fabids</taxon>
        <taxon>Rosales</taxon>
        <taxon>Rosaceae</taxon>
        <taxon>Amygdaloideae</taxon>
        <taxon>Maleae</taxon>
        <taxon>Pyrus</taxon>
    </lineage>
</organism>
<protein>
    <submittedName>
        <fullName evidence="1">Syntaxin-71-like</fullName>
    </submittedName>
</protein>
<sequence>MYVEIRRTMARLMEELPKLRKLAFKFHVKGLSPEELETRSDLVFALPEGIPDGTETAAKKAGEWGTSTSHKNIKFDSSGNQIYNPMKLKQIEHV</sequence>
<dbReference type="AlphaFoldDB" id="A0A5N5GI51"/>
<accession>A0A5N5GI51</accession>
<reference evidence="1 2" key="1">
    <citation type="submission" date="2019-09" db="EMBL/GenBank/DDBJ databases">
        <authorList>
            <person name="Ou C."/>
        </authorList>
    </citation>
    <scope>NUCLEOTIDE SEQUENCE [LARGE SCALE GENOMIC DNA]</scope>
    <source>
        <strain evidence="1">S2</strain>
        <tissue evidence="1">Leaf</tissue>
    </source>
</reference>
<gene>
    <name evidence="1" type="ORF">D8674_021385</name>
</gene>
<dbReference type="OrthoDB" id="29755at2759"/>
<reference evidence="1 2" key="3">
    <citation type="submission" date="2019-11" db="EMBL/GenBank/DDBJ databases">
        <title>A de novo genome assembly of a pear dwarfing rootstock.</title>
        <authorList>
            <person name="Wang F."/>
            <person name="Wang J."/>
            <person name="Li S."/>
            <person name="Zhang Y."/>
            <person name="Fang M."/>
            <person name="Ma L."/>
            <person name="Zhao Y."/>
            <person name="Jiang S."/>
        </authorList>
    </citation>
    <scope>NUCLEOTIDE SEQUENCE [LARGE SCALE GENOMIC DNA]</scope>
    <source>
        <strain evidence="1">S2</strain>
        <tissue evidence="1">Leaf</tissue>
    </source>
</reference>
<proteinExistence type="predicted"/>
<dbReference type="EMBL" id="SMOL01000402">
    <property type="protein sequence ID" value="KAB2614797.1"/>
    <property type="molecule type" value="Genomic_DNA"/>
</dbReference>
<dbReference type="Proteomes" id="UP000327157">
    <property type="component" value="Chromosome 3"/>
</dbReference>
<name>A0A5N5GI51_9ROSA</name>
<comment type="caution">
    <text evidence="1">The sequence shown here is derived from an EMBL/GenBank/DDBJ whole genome shotgun (WGS) entry which is preliminary data.</text>
</comment>